<dbReference type="SUPFAM" id="SSF52540">
    <property type="entry name" value="P-loop containing nucleoside triphosphate hydrolases"/>
    <property type="match status" value="1"/>
</dbReference>
<evidence type="ECO:0000259" key="1">
    <source>
        <dbReference type="Pfam" id="PF05272"/>
    </source>
</evidence>
<reference evidence="2" key="1">
    <citation type="submission" date="2023-02" db="EMBL/GenBank/DDBJ databases">
        <title>Description and genomic characterization of Salipiger bruguierae sp. nov., isolated from the sediment of mangrove plant Bruguiera sexangula.</title>
        <authorList>
            <person name="Long M."/>
        </authorList>
    </citation>
    <scope>NUCLEOTIDE SEQUENCE</scope>
    <source>
        <strain evidence="2">H15</strain>
    </source>
</reference>
<dbReference type="PANTHER" id="PTHR34985">
    <property type="entry name" value="SLR0554 PROTEIN"/>
    <property type="match status" value="1"/>
</dbReference>
<dbReference type="AlphaFoldDB" id="A0AAU8AJC0"/>
<dbReference type="RefSeq" id="WP_353473439.1">
    <property type="nucleotide sequence ID" value="NZ_CP123384.1"/>
</dbReference>
<dbReference type="InterPro" id="IPR027417">
    <property type="entry name" value="P-loop_NTPase"/>
</dbReference>
<accession>A0AAU8AJC0</accession>
<dbReference type="PANTHER" id="PTHR34985:SF1">
    <property type="entry name" value="SLR0554 PROTEIN"/>
    <property type="match status" value="1"/>
</dbReference>
<name>A0AAU8AJC0_9RHOB</name>
<dbReference type="InterPro" id="IPR007936">
    <property type="entry name" value="VapE-like_dom"/>
</dbReference>
<dbReference type="EMBL" id="CP123384">
    <property type="protein sequence ID" value="XCC94613.1"/>
    <property type="molecule type" value="Genomic_DNA"/>
</dbReference>
<organism evidence="2">
    <name type="scientific">Alloyangia sp. H15</name>
    <dbReference type="NCBI Taxonomy" id="3029062"/>
    <lineage>
        <taxon>Bacteria</taxon>
        <taxon>Pseudomonadati</taxon>
        <taxon>Pseudomonadota</taxon>
        <taxon>Alphaproteobacteria</taxon>
        <taxon>Rhodobacterales</taxon>
        <taxon>Roseobacteraceae</taxon>
        <taxon>Alloyangia</taxon>
    </lineage>
</organism>
<gene>
    <name evidence="2" type="ORF">PVT71_05180</name>
</gene>
<dbReference type="Pfam" id="PF05272">
    <property type="entry name" value="VapE-like_dom"/>
    <property type="match status" value="1"/>
</dbReference>
<feature type="domain" description="Virulence-associated protein E-like" evidence="1">
    <location>
        <begin position="234"/>
        <end position="447"/>
    </location>
</feature>
<protein>
    <submittedName>
        <fullName evidence="2">Virulence-associated E family protein</fullName>
    </submittedName>
</protein>
<sequence>MGKPPRTFSVRDFRLKLPKEVSKASGKSTITVAPAIEVEPLPLPDHLYDLLPPEPEWAEAIMTGSKPPGKDYASRSELVYAAVIWMLGKGVQPGHVLSIILSPDAGNSAHVRDNAAPLAYARRQVVRAMSAIEISTDCWPIRDDDNRPIRNLPQNIRYALAKLGVDAQRNTFTHTDEFRGYGLDGRDLNDIVEILSSAFSRDLDITAAPAYIKRELLAIAHEQKYHPVEDYLDGRVWDGTPRIDKWLAEYCGAEDSELNAEFGSKLLIAGVRRIKEPGVKFDTMLVLEGAQGAGKSQVAQRLAICDEWFCGSLDLKSDDKTKAEMMTRAWIVECQELDDMNKTTSQSLKKFLSTAVDMFRPAYARNATEFRRHCIILGTTNELAYLRDLTGNRRIWPVTVGKIDLARFSSDVDQLWAEAVVREEAGESIELSPHLWAAASKLQGERMVEDAIADVLEDAFAQKTGRVSMDSVKLLVDIDTARMTPMEARRIKAVMTGLGREYGTHRLHDLGKQEKAQRRGFARGNPDERKSEFIAKRVDRGVVVILPLDTRCDDEPPF</sequence>
<proteinExistence type="predicted"/>
<evidence type="ECO:0000313" key="2">
    <source>
        <dbReference type="EMBL" id="XCC94613.1"/>
    </source>
</evidence>